<dbReference type="KEGG" id="rsx:RhiXN_05363"/>
<sequence>MSSSAKEKGFGPHFRHKKGELKAEFTWPSTLDISASTPSIQANTRPLRVEPAVSQIRPTTGEDALLAESSFTATSRVPRPIDYKPPALQALSSALEKLNKTAEVFPPLQAAIGGLVSCVGPQSDRNRSLCEELGDSIHKSDLRQLVRLSGSLFIDAVTAIRYIRQTGTIVDPNQLETILISSLSSGFQRLDIDELYTGARDSSLPPLHTPASNTTILWAAVHQSDRDPQKQQQMLLILWTAVCTWEPVDINILATLTGIKATKVNTLLQSLYSMLHVSQVTKMITTLHASFPDFMFDKERSAKFCCDEAKHSQLLVERCFEVMQDQLKFNIRSLETLFIPDSEVQDRWIKYPGHVKDGSFYDLIASLRCPTYPTMSVIL</sequence>
<name>A0A8H8NRZ5_9AGAM</name>
<dbReference type="GeneID" id="67027642"/>
<gene>
    <name evidence="1" type="ORF">RhiXN_05363</name>
</gene>
<evidence type="ECO:0000313" key="2">
    <source>
        <dbReference type="Proteomes" id="UP000650533"/>
    </source>
</evidence>
<dbReference type="Proteomes" id="UP000650533">
    <property type="component" value="Chromosome 2"/>
</dbReference>
<organism evidence="1 2">
    <name type="scientific">Rhizoctonia solani</name>
    <dbReference type="NCBI Taxonomy" id="456999"/>
    <lineage>
        <taxon>Eukaryota</taxon>
        <taxon>Fungi</taxon>
        <taxon>Dikarya</taxon>
        <taxon>Basidiomycota</taxon>
        <taxon>Agaricomycotina</taxon>
        <taxon>Agaricomycetes</taxon>
        <taxon>Cantharellales</taxon>
        <taxon>Ceratobasidiaceae</taxon>
        <taxon>Rhizoctonia</taxon>
    </lineage>
</organism>
<accession>A0A8H8NRZ5</accession>
<reference evidence="1" key="1">
    <citation type="submission" date="2020-05" db="EMBL/GenBank/DDBJ databases">
        <title>Evolutionary and genomic comparisons of hybrid uninucleate and nonhybrid Rhizoctonia fungi.</title>
        <authorList>
            <person name="Li C."/>
            <person name="Chen X."/>
        </authorList>
    </citation>
    <scope>NUCLEOTIDE SEQUENCE</scope>
    <source>
        <strain evidence="1">AG-1 IA</strain>
    </source>
</reference>
<dbReference type="RefSeq" id="XP_043177598.1">
    <property type="nucleotide sequence ID" value="XM_043325179.1"/>
</dbReference>
<protein>
    <submittedName>
        <fullName evidence="1">Peptidase C14</fullName>
    </submittedName>
</protein>
<dbReference type="EMBL" id="CP059659">
    <property type="protein sequence ID" value="QRW17361.1"/>
    <property type="molecule type" value="Genomic_DNA"/>
</dbReference>
<evidence type="ECO:0000313" key="1">
    <source>
        <dbReference type="EMBL" id="QRW17361.1"/>
    </source>
</evidence>
<proteinExistence type="predicted"/>
<dbReference type="AlphaFoldDB" id="A0A8H8NRZ5"/>